<evidence type="ECO:0000256" key="9">
    <source>
        <dbReference type="ARBA" id="ARBA00022840"/>
    </source>
</evidence>
<feature type="short sequence motif" description="'KMSKS' region" evidence="14">
    <location>
        <begin position="635"/>
        <end position="639"/>
    </location>
</feature>
<keyword evidence="6 14" id="KW-0479">Metal-binding</keyword>
<dbReference type="FunFam" id="3.40.50.620:FF:000042">
    <property type="entry name" value="Isoleucine--tRNA ligase"/>
    <property type="match status" value="1"/>
</dbReference>
<dbReference type="EC" id="6.1.1.5" evidence="14"/>
<comment type="function">
    <text evidence="12 14">Catalyzes the attachment of isoleucine to tRNA(Ile). As IleRS can inadvertently accommodate and process structurally similar amino acids such as valine, to avoid such errors it has two additional distinct tRNA(Ile)-dependent editing activities. One activity is designated as 'pretransfer' editing and involves the hydrolysis of activated Val-AMP. The other activity is designated 'posttransfer' editing and involves deacylation of mischarged Val-tRNA(Ile).</text>
</comment>
<dbReference type="GO" id="GO:0000049">
    <property type="term" value="F:tRNA binding"/>
    <property type="evidence" value="ECO:0007669"/>
    <property type="project" value="InterPro"/>
</dbReference>
<comment type="domain">
    <text evidence="14">IleRS has two distinct active sites: one for aminoacylation and one for editing. The misactivated valine is translocated from the active site to the editing site, which sterically excludes the correctly activated isoleucine. The single editing site contains two valyl binding pockets, one specific for each substrate (Val-AMP or Val-tRNA(Ile)).</text>
</comment>
<dbReference type="PANTHER" id="PTHR42765">
    <property type="entry name" value="SOLEUCYL-TRNA SYNTHETASE"/>
    <property type="match status" value="1"/>
</dbReference>
<feature type="domain" description="Methionyl/Valyl/Leucyl/Isoleucyl-tRNA synthetase anticodon-binding" evidence="18">
    <location>
        <begin position="718"/>
        <end position="877"/>
    </location>
</feature>
<dbReference type="FunFam" id="3.40.50.620:FF:000048">
    <property type="entry name" value="Isoleucine--tRNA ligase"/>
    <property type="match status" value="1"/>
</dbReference>
<dbReference type="CDD" id="cd00818">
    <property type="entry name" value="IleRS_core"/>
    <property type="match status" value="1"/>
</dbReference>
<feature type="binding site" evidence="14">
    <location>
        <position position="950"/>
    </location>
    <ligand>
        <name>Zn(2+)</name>
        <dbReference type="ChEBI" id="CHEBI:29105"/>
    </ligand>
</feature>
<feature type="domain" description="Aminoacyl-tRNA synthetase class Ia" evidence="16">
    <location>
        <begin position="44"/>
        <end position="673"/>
    </location>
</feature>
<dbReference type="PANTHER" id="PTHR42765:SF1">
    <property type="entry name" value="ISOLEUCINE--TRNA LIGASE, MITOCHONDRIAL"/>
    <property type="match status" value="1"/>
</dbReference>
<dbReference type="GO" id="GO:0002161">
    <property type="term" value="F:aminoacyl-tRNA deacylase activity"/>
    <property type="evidence" value="ECO:0007669"/>
    <property type="project" value="InterPro"/>
</dbReference>
<feature type="region of interest" description="Disordered" evidence="15">
    <location>
        <begin position="1"/>
        <end position="29"/>
    </location>
</feature>
<keyword evidence="4 14" id="KW-0963">Cytoplasm</keyword>
<sequence>MSNNESSAKPGKPEKAGKAPSKYPVNMTETGFPMRGDLAKREPQWVKEWQEKKVYERIRKASAGRPKFILHDGPPYANGDIHIGHAVNKILKDMIVKARNMAGFDAQYVPGWDCHGMPIEIQIEKQFGKNLPVAEVQAKARAYAGEQIERQKADFIRLGVLGEWDNPYKTMNFSNEADELRALGTILEKGYVYRGLKPVNWCFDCGSALAEAEVEYQDKRDPAIDVGFPFAEHDKVATAFGLADLPTRNGYIVIWTTTPWTIPSNQALNVHPEFEYALVETSRNGEATLLILAKDLVESCLQRFGLEGKIIATTTGEKLSLIRFHHPLAKADAGYDRLSPIYLGEYVTADSGTGIVHSAPAYGIEDFISCKAHGMKDDDILNPVMGDGRYASWLPLFAGLTIWEASKPICAKLEEVGSLFKLVMFDHSYMHCWRHKTPIVYRATSQWFASMDNTPKDGGPSLRQTALQGIEDTAFFPGWGKARLHGMIANRPDWTLSRQRQWGVPMAFFVHKETGELHPRTPELIEQVAQRIEKSGIEAWQALDPKELLGDDAEHYVKNRDTLDVWFDSGTTHQTVLRGSHAQQSQFPADLYLEGSDQHRGWFHSSLLTSSMLNGRAPYKALLTHGFVVDGEGKKMSKSKGNVVAPQKVSDSLGAEILRLWVASTDYSGELSISDEILKRVVEAYRRIRNTLRFLLANTSDFDPAQHAVPVAQMLEIDRYAIANMARLQGEVLAHFETYEFHPVVAKLQMYCSEDLGGFYLDILKDRLYTSGVESAARRSAQTAVWHITQSLLRLMAPILSFTAEEAWRFFAGKEAFEASGETIFSQVYYALPEVADAQALLDKFAVLHEVRAAVTKQLEEVRIAGSIGSSLQAEVELKVAGDKAALLESLGDDLKFVLITSAARVTAVATVEEEAVVVTPSAHQKCERCWHYRADVGSHADHPGLCGRCYSNLFGQGEQRRFA</sequence>
<evidence type="ECO:0000256" key="12">
    <source>
        <dbReference type="ARBA" id="ARBA00025217"/>
    </source>
</evidence>
<evidence type="ECO:0000259" key="16">
    <source>
        <dbReference type="Pfam" id="PF00133"/>
    </source>
</evidence>
<feature type="binding site" evidence="14">
    <location>
        <position position="638"/>
    </location>
    <ligand>
        <name>ATP</name>
        <dbReference type="ChEBI" id="CHEBI:30616"/>
    </ligand>
</feature>
<dbReference type="InterPro" id="IPR002300">
    <property type="entry name" value="aa-tRNA-synth_Ia"/>
</dbReference>
<feature type="domain" description="Zinc finger FPG/IleRS-type" evidence="17">
    <location>
        <begin position="925"/>
        <end position="953"/>
    </location>
</feature>
<evidence type="ECO:0000256" key="15">
    <source>
        <dbReference type="SAM" id="MobiDB-lite"/>
    </source>
</evidence>
<dbReference type="Pfam" id="PF08264">
    <property type="entry name" value="Anticodon_1"/>
    <property type="match status" value="1"/>
</dbReference>
<protein>
    <recommendedName>
        <fullName evidence="14">Isoleucine--tRNA ligase</fullName>
        <ecNumber evidence="14">6.1.1.5</ecNumber>
    </recommendedName>
    <alternativeName>
        <fullName evidence="14">Isoleucyl-tRNA synthetase</fullName>
        <shortName evidence="14">IleRS</shortName>
    </alternativeName>
</protein>
<feature type="binding site" evidence="14">
    <location>
        <position position="930"/>
    </location>
    <ligand>
        <name>Zn(2+)</name>
        <dbReference type="ChEBI" id="CHEBI:29105"/>
    </ligand>
</feature>
<keyword evidence="7 14" id="KW-0547">Nucleotide-binding</keyword>
<accession>A0A225SRI2</accession>
<dbReference type="GO" id="GO:0008270">
    <property type="term" value="F:zinc ion binding"/>
    <property type="evidence" value="ECO:0007669"/>
    <property type="project" value="UniProtKB-UniRule"/>
</dbReference>
<dbReference type="EMBL" id="NJGV01000014">
    <property type="protein sequence ID" value="OWY33780.1"/>
    <property type="molecule type" value="Genomic_DNA"/>
</dbReference>
<gene>
    <name evidence="14" type="primary">ileS</name>
    <name evidence="19" type="ORF">CEJ45_15545</name>
</gene>
<comment type="similarity">
    <text evidence="2 14">Belongs to the class-I aminoacyl-tRNA synthetase family. IleS type 1 subfamily.</text>
</comment>
<dbReference type="InterPro" id="IPR023585">
    <property type="entry name" value="Ile-tRNA-ligase_type1"/>
</dbReference>
<keyword evidence="9 14" id="KW-0067">ATP-binding</keyword>
<evidence type="ECO:0000256" key="3">
    <source>
        <dbReference type="ARBA" id="ARBA00011245"/>
    </source>
</evidence>
<feature type="short sequence motif" description="'HIGH' region" evidence="14">
    <location>
        <begin position="75"/>
        <end position="85"/>
    </location>
</feature>
<dbReference type="InterPro" id="IPR009008">
    <property type="entry name" value="Val/Leu/Ile-tRNA-synth_edit"/>
</dbReference>
<evidence type="ECO:0000256" key="6">
    <source>
        <dbReference type="ARBA" id="ARBA00022723"/>
    </source>
</evidence>
<evidence type="ECO:0000259" key="17">
    <source>
        <dbReference type="Pfam" id="PF06827"/>
    </source>
</evidence>
<reference evidence="19 20" key="1">
    <citation type="journal article" date="2010" name="Int. J. Syst. Evol. Microbiol.">
        <title>Reclassification of Herbaspirillum putei as a later heterotypic synonym of Herbaspirillum huttiense, with the description of H. huttiense subsp. huttiense subsp. nov. and H. huttiense subsp. putei subsp. nov., comb. nov., and description of Herbaspirillum aquaticum sp. nov.</title>
        <authorList>
            <person name="Dobritsa A.P."/>
            <person name="Reddy M.C."/>
            <person name="Samadpour M."/>
        </authorList>
    </citation>
    <scope>NUCLEOTIDE SEQUENCE [LARGE SCALE GENOMIC DNA]</scope>
    <source>
        <strain evidence="19 20">IEH 4430</strain>
    </source>
</reference>
<dbReference type="GO" id="GO:0005524">
    <property type="term" value="F:ATP binding"/>
    <property type="evidence" value="ECO:0007669"/>
    <property type="project" value="UniProtKB-UniRule"/>
</dbReference>
<proteinExistence type="inferred from homology"/>
<comment type="subunit">
    <text evidence="3 14">Monomer.</text>
</comment>
<feature type="binding site" evidence="14">
    <location>
        <position position="594"/>
    </location>
    <ligand>
        <name>L-isoleucyl-5'-AMP</name>
        <dbReference type="ChEBI" id="CHEBI:178002"/>
    </ligand>
</feature>
<feature type="binding site" evidence="14">
    <location>
        <position position="947"/>
    </location>
    <ligand>
        <name>Zn(2+)</name>
        <dbReference type="ChEBI" id="CHEBI:29105"/>
    </ligand>
</feature>
<dbReference type="GO" id="GO:0004822">
    <property type="term" value="F:isoleucine-tRNA ligase activity"/>
    <property type="evidence" value="ECO:0007669"/>
    <property type="project" value="UniProtKB-UniRule"/>
</dbReference>
<dbReference type="SUPFAM" id="SSF47323">
    <property type="entry name" value="Anticodon-binding domain of a subclass of class I aminoacyl-tRNA synthetases"/>
    <property type="match status" value="1"/>
</dbReference>
<evidence type="ECO:0000313" key="20">
    <source>
        <dbReference type="Proteomes" id="UP000214747"/>
    </source>
</evidence>
<comment type="catalytic activity">
    <reaction evidence="13 14">
        <text>tRNA(Ile) + L-isoleucine + ATP = L-isoleucyl-tRNA(Ile) + AMP + diphosphate</text>
        <dbReference type="Rhea" id="RHEA:11060"/>
        <dbReference type="Rhea" id="RHEA-COMP:9666"/>
        <dbReference type="Rhea" id="RHEA-COMP:9695"/>
        <dbReference type="ChEBI" id="CHEBI:30616"/>
        <dbReference type="ChEBI" id="CHEBI:33019"/>
        <dbReference type="ChEBI" id="CHEBI:58045"/>
        <dbReference type="ChEBI" id="CHEBI:78442"/>
        <dbReference type="ChEBI" id="CHEBI:78528"/>
        <dbReference type="ChEBI" id="CHEBI:456215"/>
        <dbReference type="EC" id="6.1.1.5"/>
    </reaction>
</comment>
<feature type="binding site" evidence="14">
    <location>
        <position position="927"/>
    </location>
    <ligand>
        <name>Zn(2+)</name>
        <dbReference type="ChEBI" id="CHEBI:29105"/>
    </ligand>
</feature>
<dbReference type="GO" id="GO:0005829">
    <property type="term" value="C:cytosol"/>
    <property type="evidence" value="ECO:0007669"/>
    <property type="project" value="TreeGrafter"/>
</dbReference>
<evidence type="ECO:0000256" key="14">
    <source>
        <dbReference type="HAMAP-Rule" id="MF_02002"/>
    </source>
</evidence>
<dbReference type="CDD" id="cd07960">
    <property type="entry name" value="Anticodon_Ia_Ile_BEm"/>
    <property type="match status" value="1"/>
</dbReference>
<dbReference type="NCBIfam" id="TIGR00392">
    <property type="entry name" value="ileS"/>
    <property type="match status" value="1"/>
</dbReference>
<comment type="cofactor">
    <cofactor evidence="14">
        <name>Zn(2+)</name>
        <dbReference type="ChEBI" id="CHEBI:29105"/>
    </cofactor>
    <text evidence="14">Binds 1 zinc ion per subunit.</text>
</comment>
<dbReference type="InterPro" id="IPR001412">
    <property type="entry name" value="aa-tRNA-synth_I_CS"/>
</dbReference>
<name>A0A225SRI2_9BURK</name>
<comment type="subcellular location">
    <subcellularLocation>
        <location evidence="1 14">Cytoplasm</location>
    </subcellularLocation>
</comment>
<comment type="caution">
    <text evidence="19">The sequence shown here is derived from an EMBL/GenBank/DDBJ whole genome shotgun (WGS) entry which is preliminary data.</text>
</comment>
<evidence type="ECO:0000313" key="19">
    <source>
        <dbReference type="EMBL" id="OWY33780.1"/>
    </source>
</evidence>
<dbReference type="InterPro" id="IPR013155">
    <property type="entry name" value="M/V/L/I-tRNA-synth_anticd-bd"/>
</dbReference>
<dbReference type="Pfam" id="PF00133">
    <property type="entry name" value="tRNA-synt_1"/>
    <property type="match status" value="1"/>
</dbReference>
<dbReference type="AlphaFoldDB" id="A0A225SRI2"/>
<keyword evidence="5 14" id="KW-0436">Ligase</keyword>
<dbReference type="GO" id="GO:0006428">
    <property type="term" value="P:isoleucyl-tRNA aminoacylation"/>
    <property type="evidence" value="ECO:0007669"/>
    <property type="project" value="UniProtKB-UniRule"/>
</dbReference>
<evidence type="ECO:0000256" key="4">
    <source>
        <dbReference type="ARBA" id="ARBA00022490"/>
    </source>
</evidence>
<dbReference type="Gene3D" id="1.10.730.20">
    <property type="match status" value="1"/>
</dbReference>
<dbReference type="HAMAP" id="MF_02002">
    <property type="entry name" value="Ile_tRNA_synth_type1"/>
    <property type="match status" value="1"/>
</dbReference>
<dbReference type="RefSeq" id="WP_088755981.1">
    <property type="nucleotide sequence ID" value="NZ_NJGV01000014.1"/>
</dbReference>
<dbReference type="InterPro" id="IPR033708">
    <property type="entry name" value="Anticodon_Ile_BEm"/>
</dbReference>
<evidence type="ECO:0000259" key="18">
    <source>
        <dbReference type="Pfam" id="PF08264"/>
    </source>
</evidence>
<evidence type="ECO:0000256" key="10">
    <source>
        <dbReference type="ARBA" id="ARBA00022917"/>
    </source>
</evidence>
<keyword evidence="11 14" id="KW-0030">Aminoacyl-tRNA synthetase</keyword>
<organism evidence="19 20">
    <name type="scientific">Herbaspirillum aquaticum</name>
    <dbReference type="NCBI Taxonomy" id="568783"/>
    <lineage>
        <taxon>Bacteria</taxon>
        <taxon>Pseudomonadati</taxon>
        <taxon>Pseudomonadota</taxon>
        <taxon>Betaproteobacteria</taxon>
        <taxon>Burkholderiales</taxon>
        <taxon>Oxalobacteraceae</taxon>
        <taxon>Herbaspirillum</taxon>
    </lineage>
</organism>
<dbReference type="InterPro" id="IPR050081">
    <property type="entry name" value="Ile-tRNA_ligase"/>
</dbReference>
<evidence type="ECO:0000256" key="1">
    <source>
        <dbReference type="ARBA" id="ARBA00004496"/>
    </source>
</evidence>
<evidence type="ECO:0000256" key="7">
    <source>
        <dbReference type="ARBA" id="ARBA00022741"/>
    </source>
</evidence>
<evidence type="ECO:0000256" key="13">
    <source>
        <dbReference type="ARBA" id="ARBA00048359"/>
    </source>
</evidence>
<keyword evidence="8 14" id="KW-0862">Zinc</keyword>
<dbReference type="Gene3D" id="3.90.740.10">
    <property type="entry name" value="Valyl/Leucyl/Isoleucyl-tRNA synthetase, editing domain"/>
    <property type="match status" value="1"/>
</dbReference>
<evidence type="ECO:0000256" key="8">
    <source>
        <dbReference type="ARBA" id="ARBA00022833"/>
    </source>
</evidence>
<dbReference type="InterPro" id="IPR014729">
    <property type="entry name" value="Rossmann-like_a/b/a_fold"/>
</dbReference>
<keyword evidence="10 14" id="KW-0648">Protein biosynthesis</keyword>
<dbReference type="Gene3D" id="3.40.50.620">
    <property type="entry name" value="HUPs"/>
    <property type="match status" value="2"/>
</dbReference>
<dbReference type="PROSITE" id="PS00178">
    <property type="entry name" value="AA_TRNA_LIGASE_I"/>
    <property type="match status" value="1"/>
</dbReference>
<evidence type="ECO:0000256" key="5">
    <source>
        <dbReference type="ARBA" id="ARBA00022598"/>
    </source>
</evidence>
<dbReference type="Pfam" id="PF06827">
    <property type="entry name" value="zf-FPG_IleRS"/>
    <property type="match status" value="1"/>
</dbReference>
<dbReference type="PRINTS" id="PR00984">
    <property type="entry name" value="TRNASYNTHILE"/>
</dbReference>
<dbReference type="SUPFAM" id="SSF50677">
    <property type="entry name" value="ValRS/IleRS/LeuRS editing domain"/>
    <property type="match status" value="1"/>
</dbReference>
<dbReference type="InterPro" id="IPR002301">
    <property type="entry name" value="Ile-tRNA-ligase"/>
</dbReference>
<dbReference type="Proteomes" id="UP000214747">
    <property type="component" value="Unassembled WGS sequence"/>
</dbReference>
<keyword evidence="20" id="KW-1185">Reference proteome</keyword>
<dbReference type="InterPro" id="IPR009080">
    <property type="entry name" value="tRNAsynth_Ia_anticodon-bd"/>
</dbReference>
<evidence type="ECO:0000256" key="2">
    <source>
        <dbReference type="ARBA" id="ARBA00006887"/>
    </source>
</evidence>
<evidence type="ECO:0000256" key="11">
    <source>
        <dbReference type="ARBA" id="ARBA00023146"/>
    </source>
</evidence>
<dbReference type="SUPFAM" id="SSF52374">
    <property type="entry name" value="Nucleotidylyl transferase"/>
    <property type="match status" value="1"/>
</dbReference>
<dbReference type="InterPro" id="IPR010663">
    <property type="entry name" value="Znf_FPG/IleRS"/>
</dbReference>